<reference evidence="5 6" key="1">
    <citation type="submission" date="2016-10" db="EMBL/GenBank/DDBJ databases">
        <authorList>
            <person name="de Groot N.N."/>
        </authorList>
    </citation>
    <scope>NUCLEOTIDE SEQUENCE [LARGE SCALE GENOMIC DNA]</scope>
    <source>
        <strain evidence="5 6">DSM 19938</strain>
    </source>
</reference>
<evidence type="ECO:0000313" key="6">
    <source>
        <dbReference type="Proteomes" id="UP000199532"/>
    </source>
</evidence>
<dbReference type="InterPro" id="IPR036390">
    <property type="entry name" value="WH_DNA-bd_sf"/>
</dbReference>
<evidence type="ECO:0000256" key="1">
    <source>
        <dbReference type="ARBA" id="ARBA00023015"/>
    </source>
</evidence>
<dbReference type="PROSITE" id="PS51118">
    <property type="entry name" value="HTH_HXLR"/>
    <property type="match status" value="1"/>
</dbReference>
<dbReference type="EMBL" id="FNXY01000006">
    <property type="protein sequence ID" value="SEJ26266.1"/>
    <property type="molecule type" value="Genomic_DNA"/>
</dbReference>
<sequence length="131" mass="15203">MYEKKIPFSVSCGLEMSREVLFGKWKMHLLYYISTGVKRSGELQRKIPAASRRVLNIQLNELEHQGIVRKKVYIQLPVKVEYFITPIGEQLLPIINLIGEFGDKNFHHLQQVFINDPRVPVDDSILQVRAV</sequence>
<feature type="domain" description="HTH hxlR-type" evidence="4">
    <location>
        <begin position="12"/>
        <end position="110"/>
    </location>
</feature>
<dbReference type="InterPro" id="IPR002577">
    <property type="entry name" value="HTH_HxlR"/>
</dbReference>
<dbReference type="PANTHER" id="PTHR33204:SF38">
    <property type="entry name" value="HTH-TYPE TRANSCRIPTIONAL ACTIVATOR HXLR"/>
    <property type="match status" value="1"/>
</dbReference>
<dbReference type="PANTHER" id="PTHR33204">
    <property type="entry name" value="TRANSCRIPTIONAL REGULATOR, MARR FAMILY"/>
    <property type="match status" value="1"/>
</dbReference>
<dbReference type="Proteomes" id="UP000199532">
    <property type="component" value="Unassembled WGS sequence"/>
</dbReference>
<dbReference type="Gene3D" id="1.10.10.10">
    <property type="entry name" value="Winged helix-like DNA-binding domain superfamily/Winged helix DNA-binding domain"/>
    <property type="match status" value="1"/>
</dbReference>
<evidence type="ECO:0000313" key="5">
    <source>
        <dbReference type="EMBL" id="SEJ26266.1"/>
    </source>
</evidence>
<dbReference type="STRING" id="408657.SAMN04487995_3833"/>
<dbReference type="OrthoDB" id="8231503at2"/>
<dbReference type="InterPro" id="IPR036388">
    <property type="entry name" value="WH-like_DNA-bd_sf"/>
</dbReference>
<dbReference type="Pfam" id="PF01638">
    <property type="entry name" value="HxlR"/>
    <property type="match status" value="1"/>
</dbReference>
<evidence type="ECO:0000256" key="2">
    <source>
        <dbReference type="ARBA" id="ARBA00023125"/>
    </source>
</evidence>
<dbReference type="GO" id="GO:0003677">
    <property type="term" value="F:DNA binding"/>
    <property type="evidence" value="ECO:0007669"/>
    <property type="project" value="UniProtKB-KW"/>
</dbReference>
<evidence type="ECO:0000259" key="4">
    <source>
        <dbReference type="PROSITE" id="PS51118"/>
    </source>
</evidence>
<keyword evidence="6" id="KW-1185">Reference proteome</keyword>
<proteinExistence type="predicted"/>
<dbReference type="RefSeq" id="WP_090337867.1">
    <property type="nucleotide sequence ID" value="NZ_FNXY01000006.1"/>
</dbReference>
<dbReference type="AlphaFoldDB" id="A0A1H6XDS3"/>
<keyword evidence="3" id="KW-0804">Transcription</keyword>
<keyword evidence="2" id="KW-0238">DNA-binding</keyword>
<protein>
    <submittedName>
        <fullName evidence="5">Transcriptional regulator, HxlR family</fullName>
    </submittedName>
</protein>
<accession>A0A1H6XDS3</accession>
<gene>
    <name evidence="5" type="ORF">SAMN04487995_3833</name>
</gene>
<organism evidence="5 6">
    <name type="scientific">Dyadobacter koreensis</name>
    <dbReference type="NCBI Taxonomy" id="408657"/>
    <lineage>
        <taxon>Bacteria</taxon>
        <taxon>Pseudomonadati</taxon>
        <taxon>Bacteroidota</taxon>
        <taxon>Cytophagia</taxon>
        <taxon>Cytophagales</taxon>
        <taxon>Spirosomataceae</taxon>
        <taxon>Dyadobacter</taxon>
    </lineage>
</organism>
<dbReference type="SUPFAM" id="SSF46785">
    <property type="entry name" value="Winged helix' DNA-binding domain"/>
    <property type="match status" value="1"/>
</dbReference>
<name>A0A1H6XDS3_9BACT</name>
<evidence type="ECO:0000256" key="3">
    <source>
        <dbReference type="ARBA" id="ARBA00023163"/>
    </source>
</evidence>
<keyword evidence="1" id="KW-0805">Transcription regulation</keyword>